<name>A0A3P7NE36_DIBLA</name>
<proteinExistence type="predicted"/>
<reference evidence="1 2" key="1">
    <citation type="submission" date="2018-11" db="EMBL/GenBank/DDBJ databases">
        <authorList>
            <consortium name="Pathogen Informatics"/>
        </authorList>
    </citation>
    <scope>NUCLEOTIDE SEQUENCE [LARGE SCALE GENOMIC DNA]</scope>
</reference>
<evidence type="ECO:0000313" key="2">
    <source>
        <dbReference type="Proteomes" id="UP000281553"/>
    </source>
</evidence>
<dbReference type="EMBL" id="UYRU01082756">
    <property type="protein sequence ID" value="VDN32827.1"/>
    <property type="molecule type" value="Genomic_DNA"/>
</dbReference>
<dbReference type="AlphaFoldDB" id="A0A3P7NE36"/>
<gene>
    <name evidence="1" type="ORF">DILT_LOCUS16073</name>
</gene>
<organism evidence="1 2">
    <name type="scientific">Dibothriocephalus latus</name>
    <name type="common">Fish tapeworm</name>
    <name type="synonym">Diphyllobothrium latum</name>
    <dbReference type="NCBI Taxonomy" id="60516"/>
    <lineage>
        <taxon>Eukaryota</taxon>
        <taxon>Metazoa</taxon>
        <taxon>Spiralia</taxon>
        <taxon>Lophotrochozoa</taxon>
        <taxon>Platyhelminthes</taxon>
        <taxon>Cestoda</taxon>
        <taxon>Eucestoda</taxon>
        <taxon>Diphyllobothriidea</taxon>
        <taxon>Diphyllobothriidae</taxon>
        <taxon>Dibothriocephalus</taxon>
    </lineage>
</organism>
<evidence type="ECO:0000313" key="1">
    <source>
        <dbReference type="EMBL" id="VDN32827.1"/>
    </source>
</evidence>
<sequence>MQQLRQRPLSMLIQFIYPRTFLLIPLRREVARLQRNAWHHLSVEICSCVHHRHWSRKSFRELACPLPKICDFLRPRHLKTMVSFPTSP</sequence>
<dbReference type="Proteomes" id="UP000281553">
    <property type="component" value="Unassembled WGS sequence"/>
</dbReference>
<protein>
    <submittedName>
        <fullName evidence="1">Uncharacterized protein</fullName>
    </submittedName>
</protein>
<accession>A0A3P7NE36</accession>
<keyword evidence="2" id="KW-1185">Reference proteome</keyword>